<gene>
    <name evidence="1" type="ORF">BN2476_330008</name>
</gene>
<proteinExistence type="predicted"/>
<dbReference type="Proteomes" id="UP000195569">
    <property type="component" value="Unassembled WGS sequence"/>
</dbReference>
<comment type="caution">
    <text evidence="1">The sequence shown here is derived from an EMBL/GenBank/DDBJ whole genome shotgun (WGS) entry which is preliminary data.</text>
</comment>
<evidence type="ECO:0000313" key="2">
    <source>
        <dbReference type="Proteomes" id="UP000195569"/>
    </source>
</evidence>
<organism evidence="1 2">
    <name type="scientific">Paraburkholderia piptadeniae</name>
    <dbReference type="NCBI Taxonomy" id="1701573"/>
    <lineage>
        <taxon>Bacteria</taxon>
        <taxon>Pseudomonadati</taxon>
        <taxon>Pseudomonadota</taxon>
        <taxon>Betaproteobacteria</taxon>
        <taxon>Burkholderiales</taxon>
        <taxon>Burkholderiaceae</taxon>
        <taxon>Paraburkholderia</taxon>
    </lineage>
</organism>
<dbReference type="EMBL" id="CYGY02000033">
    <property type="protein sequence ID" value="SIT42859.1"/>
    <property type="molecule type" value="Genomic_DNA"/>
</dbReference>
<reference evidence="1" key="1">
    <citation type="submission" date="2016-12" db="EMBL/GenBank/DDBJ databases">
        <authorList>
            <person name="Moulin L."/>
        </authorList>
    </citation>
    <scope>NUCLEOTIDE SEQUENCE [LARGE SCALE GENOMIC DNA]</scope>
    <source>
        <strain evidence="1">STM 7183</strain>
    </source>
</reference>
<protein>
    <submittedName>
        <fullName evidence="1">Uncharacterized protein</fullName>
    </submittedName>
</protein>
<keyword evidence="2" id="KW-1185">Reference proteome</keyword>
<sequence length="70" mass="7602">MAREQLSGGADDGRRCRAGRFGLSGVLILVAIHVFDDTLMCASKVSGEKAVTRKWSGILYLYDGVRTGRL</sequence>
<accession>A0A1N7S6B2</accession>
<evidence type="ECO:0000313" key="1">
    <source>
        <dbReference type="EMBL" id="SIT42859.1"/>
    </source>
</evidence>
<name>A0A1N7S6B2_9BURK</name>
<dbReference type="AlphaFoldDB" id="A0A1N7S6B2"/>